<evidence type="ECO:0000256" key="8">
    <source>
        <dbReference type="ARBA" id="ARBA00023136"/>
    </source>
</evidence>
<feature type="transmembrane region" description="Helical" evidence="10">
    <location>
        <begin position="165"/>
        <end position="181"/>
    </location>
</feature>
<comment type="similarity">
    <text evidence="2">Belongs to the nucleotide-sugar transporter family. SLC35B subfamily.</text>
</comment>
<dbReference type="PANTHER" id="PTHR10778:SF10">
    <property type="entry name" value="SOLUTE CARRIER FAMILY 35 MEMBER B1"/>
    <property type="match status" value="1"/>
</dbReference>
<evidence type="ECO:0000256" key="7">
    <source>
        <dbReference type="ARBA" id="ARBA00022989"/>
    </source>
</evidence>
<evidence type="ECO:0000256" key="2">
    <source>
        <dbReference type="ARBA" id="ARBA00010694"/>
    </source>
</evidence>
<dbReference type="GO" id="GO:0000139">
    <property type="term" value="C:Golgi membrane"/>
    <property type="evidence" value="ECO:0007669"/>
    <property type="project" value="TreeGrafter"/>
</dbReference>
<evidence type="ECO:0000256" key="5">
    <source>
        <dbReference type="ARBA" id="ARBA00022692"/>
    </source>
</evidence>
<dbReference type="Pfam" id="PF08449">
    <property type="entry name" value="UAA"/>
    <property type="match status" value="1"/>
</dbReference>
<keyword evidence="12" id="KW-1185">Reference proteome</keyword>
<dbReference type="AlphaFoldDB" id="A0A1B2JC86"/>
<dbReference type="PANTHER" id="PTHR10778">
    <property type="entry name" value="SOLUTE CARRIER FAMILY 35 MEMBER B"/>
    <property type="match status" value="1"/>
</dbReference>
<evidence type="ECO:0000256" key="6">
    <source>
        <dbReference type="ARBA" id="ARBA00022824"/>
    </source>
</evidence>
<dbReference type="GO" id="GO:0005789">
    <property type="term" value="C:endoplasmic reticulum membrane"/>
    <property type="evidence" value="ECO:0007669"/>
    <property type="project" value="UniProtKB-SubCell"/>
</dbReference>
<evidence type="ECO:0000313" key="11">
    <source>
        <dbReference type="EMBL" id="ANZ75418.1"/>
    </source>
</evidence>
<proteinExistence type="inferred from homology"/>
<sequence>MKTLTLCVAGIYASFILWGYLQERLSEPYNGRSFKAPMIVNAIQSFFAMIVGSIYLSVKTKRLSTPMDPILENPKMIYQLALIAVLSSGSSAVGMKSLENVGYLTYLLAKSCKLIPVMIVSVLVYRKRFPVHKYCIALCISAGVILFTLKPKSLSSTMDSSPGNWKGYLCLLISLFFDGLLNSSQDQLFKTFKLSGAQLMAALNMLTFILISSYIVLFTDQLPYFVSFIQVSPQLLQNAILYGIAGAIGQIFIFLTLEKFDSIVLTTVTVTRKMFSMVLSVLLFGHSLSLQQQVGVGLVFGGICYESWLKSFGSQAKAKTKLS</sequence>
<dbReference type="InterPro" id="IPR013657">
    <property type="entry name" value="SCL35B1-4/HUT1"/>
</dbReference>
<dbReference type="OrthoDB" id="1601at2759"/>
<keyword evidence="7 10" id="KW-1133">Transmembrane helix</keyword>
<dbReference type="EMBL" id="CP014585">
    <property type="protein sequence ID" value="ANZ75418.1"/>
    <property type="molecule type" value="Genomic_DNA"/>
</dbReference>
<organism evidence="11 12">
    <name type="scientific">Komagataella pastoris</name>
    <name type="common">Yeast</name>
    <name type="synonym">Pichia pastoris</name>
    <dbReference type="NCBI Taxonomy" id="4922"/>
    <lineage>
        <taxon>Eukaryota</taxon>
        <taxon>Fungi</taxon>
        <taxon>Dikarya</taxon>
        <taxon>Ascomycota</taxon>
        <taxon>Saccharomycotina</taxon>
        <taxon>Pichiomycetes</taxon>
        <taxon>Pichiales</taxon>
        <taxon>Pichiaceae</taxon>
        <taxon>Komagataella</taxon>
    </lineage>
</organism>
<evidence type="ECO:0000313" key="12">
    <source>
        <dbReference type="Proteomes" id="UP000094565"/>
    </source>
</evidence>
<keyword evidence="6" id="KW-0256">Endoplasmic reticulum</keyword>
<reference evidence="11 12" key="1">
    <citation type="submission" date="2016-02" db="EMBL/GenBank/DDBJ databases">
        <title>Comparative genomic and transcriptomic foundation for Pichia pastoris.</title>
        <authorList>
            <person name="Love K.R."/>
            <person name="Shah K.A."/>
            <person name="Whittaker C.A."/>
            <person name="Wu J."/>
            <person name="Bartlett M.C."/>
            <person name="Ma D."/>
            <person name="Leeson R.L."/>
            <person name="Priest M."/>
            <person name="Young S.K."/>
            <person name="Love J.C."/>
        </authorList>
    </citation>
    <scope>NUCLEOTIDE SEQUENCE [LARGE SCALE GENOMIC DNA]</scope>
    <source>
        <strain evidence="11 12">ATCC 28485</strain>
    </source>
</reference>
<dbReference type="InterPro" id="IPR037185">
    <property type="entry name" value="EmrE-like"/>
</dbReference>
<keyword evidence="3" id="KW-0813">Transport</keyword>
<dbReference type="GO" id="GO:0005459">
    <property type="term" value="F:UDP-galactose transmembrane transporter activity"/>
    <property type="evidence" value="ECO:0007669"/>
    <property type="project" value="TreeGrafter"/>
</dbReference>
<feature type="transmembrane region" description="Helical" evidence="10">
    <location>
        <begin position="201"/>
        <end position="219"/>
    </location>
</feature>
<comment type="subcellular location">
    <subcellularLocation>
        <location evidence="1">Endoplasmic reticulum membrane</location>
        <topology evidence="1">Multi-pass membrane protein</topology>
    </subcellularLocation>
</comment>
<evidence type="ECO:0000256" key="4">
    <source>
        <dbReference type="ARBA" id="ARBA00022597"/>
    </source>
</evidence>
<keyword evidence="5 10" id="KW-0812">Transmembrane</keyword>
<gene>
    <name evidence="11" type="primary">HUT1</name>
    <name evidence="11" type="ORF">ATY40_BA7502463</name>
</gene>
<dbReference type="Proteomes" id="UP000094565">
    <property type="component" value="Chromosome 2"/>
</dbReference>
<evidence type="ECO:0000256" key="1">
    <source>
        <dbReference type="ARBA" id="ARBA00004477"/>
    </source>
</evidence>
<feature type="transmembrane region" description="Helical" evidence="10">
    <location>
        <begin position="239"/>
        <end position="257"/>
    </location>
</feature>
<dbReference type="SUPFAM" id="SSF103481">
    <property type="entry name" value="Multidrug resistance efflux transporter EmrE"/>
    <property type="match status" value="1"/>
</dbReference>
<keyword evidence="4" id="KW-0762">Sugar transport</keyword>
<keyword evidence="8 10" id="KW-0472">Membrane</keyword>
<dbReference type="GO" id="GO:0005460">
    <property type="term" value="F:UDP-glucose transmembrane transporter activity"/>
    <property type="evidence" value="ECO:0007669"/>
    <property type="project" value="TreeGrafter"/>
</dbReference>
<evidence type="ECO:0000256" key="9">
    <source>
        <dbReference type="ARBA" id="ARBA00041103"/>
    </source>
</evidence>
<evidence type="ECO:0000256" key="3">
    <source>
        <dbReference type="ARBA" id="ARBA00022448"/>
    </source>
</evidence>
<protein>
    <recommendedName>
        <fullName evidence="9">UDP-galactose transporter homolog 1</fullName>
    </recommendedName>
</protein>
<accession>A0A1B2JC86</accession>
<evidence type="ECO:0000256" key="10">
    <source>
        <dbReference type="SAM" id="Phobius"/>
    </source>
</evidence>
<feature type="transmembrane region" description="Helical" evidence="10">
    <location>
        <begin position="101"/>
        <end position="124"/>
    </location>
</feature>
<feature type="transmembrane region" description="Helical" evidence="10">
    <location>
        <begin position="131"/>
        <end position="149"/>
    </location>
</feature>
<name>A0A1B2JC86_PICPA</name>
<feature type="transmembrane region" description="Helical" evidence="10">
    <location>
        <begin position="38"/>
        <end position="56"/>
    </location>
</feature>
<feature type="transmembrane region" description="Helical" evidence="10">
    <location>
        <begin position="77"/>
        <end position="95"/>
    </location>
</feature>